<evidence type="ECO:0000259" key="4">
    <source>
        <dbReference type="Pfam" id="PF08241"/>
    </source>
</evidence>
<keyword evidence="2 5" id="KW-0808">Transferase</keyword>
<dbReference type="InterPro" id="IPR051422">
    <property type="entry name" value="AlkB_tRNA_MeTrf/Diox"/>
</dbReference>
<dbReference type="GO" id="GO:0006400">
    <property type="term" value="P:tRNA modification"/>
    <property type="evidence" value="ECO:0007669"/>
    <property type="project" value="UniProtKB-ARBA"/>
</dbReference>
<protein>
    <submittedName>
        <fullName evidence="5">Putative methyltransferase</fullName>
    </submittedName>
</protein>
<comment type="caution">
    <text evidence="5">The sequence shown here is derived from an EMBL/GenBank/DDBJ whole genome shotgun (WGS) entry which is preliminary data.</text>
</comment>
<dbReference type="Proteomes" id="UP000291404">
    <property type="component" value="Unassembled WGS sequence"/>
</dbReference>
<dbReference type="VEuPathDB" id="MicrosporidiaDB:CWI36_2291p0010"/>
<evidence type="ECO:0000256" key="2">
    <source>
        <dbReference type="ARBA" id="ARBA00022679"/>
    </source>
</evidence>
<evidence type="ECO:0000256" key="1">
    <source>
        <dbReference type="ARBA" id="ARBA00022603"/>
    </source>
</evidence>
<organism evidence="5 6">
    <name type="scientific">Hamiltosporidium magnivora</name>
    <dbReference type="NCBI Taxonomy" id="148818"/>
    <lineage>
        <taxon>Eukaryota</taxon>
        <taxon>Fungi</taxon>
        <taxon>Fungi incertae sedis</taxon>
        <taxon>Microsporidia</taxon>
        <taxon>Dubosqiidae</taxon>
        <taxon>Hamiltosporidium</taxon>
    </lineage>
</organism>
<dbReference type="Gene3D" id="3.40.50.150">
    <property type="entry name" value="Vaccinia Virus protein VP39"/>
    <property type="match status" value="1"/>
</dbReference>
<name>A0A4Q9KV26_9MICR</name>
<dbReference type="GO" id="GO:0032259">
    <property type="term" value="P:methylation"/>
    <property type="evidence" value="ECO:0007669"/>
    <property type="project" value="UniProtKB-KW"/>
</dbReference>
<dbReference type="STRING" id="148818.A0A4Q9KV26"/>
<dbReference type="GO" id="GO:0008757">
    <property type="term" value="F:S-adenosylmethionine-dependent methyltransferase activity"/>
    <property type="evidence" value="ECO:0007669"/>
    <property type="project" value="InterPro"/>
</dbReference>
<evidence type="ECO:0000313" key="5">
    <source>
        <dbReference type="EMBL" id="TBT98656.1"/>
    </source>
</evidence>
<sequence>MSHFESQKVHTFYKNNHIHFSNTRYTIWPYIRTFLSTTYNPTHLILDNGCGNGRCIMYNNIIGMDYSRELLQHITKGNSSGGYGSDGYGSGSMYGSGSRDISRDISNKDNNYISNTNISNTKDNSTSNPSTSNPSTSNPSTINPSTNNPTTNNPTPYNPSTYKTNNTTNKTNNNIPSPLDLLRGDCLYIPFKNNTYNIIISIAVLHHISTLERRIIFLKEIYRILKYKGICLIGVWSIKHRNNKRFIECSGKDGSVGECGSDKGYVNTSNTIRDIKDTKDIKDIKDTKDNNNISNIKDTKDNNNISNIKDIPFSYSDVYATWNNVSVRYVHLFNIKELCDMCVSVGFTIEEVIEEHETLYVRIRKGVSIEEVGSKGVLVVGLGIVVGLGSKRVLVVGLGSKRVLVVGVGIKGVSSSRK</sequence>
<dbReference type="AlphaFoldDB" id="A0A4Q9KV26"/>
<dbReference type="EMBL" id="PITI01002291">
    <property type="protein sequence ID" value="TBT98656.1"/>
    <property type="molecule type" value="Genomic_DNA"/>
</dbReference>
<reference evidence="5 6" key="1">
    <citation type="submission" date="2017-12" db="EMBL/GenBank/DDBJ databases">
        <authorList>
            <person name="Pombert J.-F."/>
            <person name="Haag K.L."/>
            <person name="Ebert D."/>
        </authorList>
    </citation>
    <scope>NUCLEOTIDE SEQUENCE [LARGE SCALE GENOMIC DNA]</scope>
    <source>
        <strain evidence="5">BE-OM-2</strain>
    </source>
</reference>
<dbReference type="InterPro" id="IPR013216">
    <property type="entry name" value="Methyltransf_11"/>
</dbReference>
<proteinExistence type="predicted"/>
<feature type="domain" description="Methyltransferase type 11" evidence="4">
    <location>
        <begin position="169"/>
        <end position="233"/>
    </location>
</feature>
<dbReference type="SUPFAM" id="SSF53335">
    <property type="entry name" value="S-adenosyl-L-methionine-dependent methyltransferases"/>
    <property type="match status" value="1"/>
</dbReference>
<gene>
    <name evidence="5" type="ORF">CWI36_2291p0010</name>
</gene>
<feature type="compositionally biased region" description="Low complexity" evidence="3">
    <location>
        <begin position="110"/>
        <end position="175"/>
    </location>
</feature>
<keyword evidence="6" id="KW-1185">Reference proteome</keyword>
<feature type="region of interest" description="Disordered" evidence="3">
    <location>
        <begin position="93"/>
        <end position="175"/>
    </location>
</feature>
<dbReference type="PANTHER" id="PTHR13069">
    <property type="entry name" value="ALKYLATED DNA REPAIR PROTEIN ALKB HOMOLOG 8"/>
    <property type="match status" value="1"/>
</dbReference>
<evidence type="ECO:0000256" key="3">
    <source>
        <dbReference type="SAM" id="MobiDB-lite"/>
    </source>
</evidence>
<dbReference type="Pfam" id="PF08241">
    <property type="entry name" value="Methyltransf_11"/>
    <property type="match status" value="1"/>
</dbReference>
<keyword evidence="1 5" id="KW-0489">Methyltransferase</keyword>
<dbReference type="InterPro" id="IPR029063">
    <property type="entry name" value="SAM-dependent_MTases_sf"/>
</dbReference>
<dbReference type="VEuPathDB" id="MicrosporidiaDB:CWI39_0743p0030"/>
<dbReference type="GO" id="GO:0008175">
    <property type="term" value="F:tRNA methyltransferase activity"/>
    <property type="evidence" value="ECO:0007669"/>
    <property type="project" value="UniProtKB-ARBA"/>
</dbReference>
<accession>A0A4Q9KV26</accession>
<evidence type="ECO:0000313" key="6">
    <source>
        <dbReference type="Proteomes" id="UP000291404"/>
    </source>
</evidence>
<dbReference type="PANTHER" id="PTHR13069:SF21">
    <property type="entry name" value="ALKYLATED DNA REPAIR PROTEIN ALKB HOMOLOG 8"/>
    <property type="match status" value="1"/>
</dbReference>